<gene>
    <name evidence="1" type="ORF">HK107_11025</name>
</gene>
<keyword evidence="2" id="KW-1185">Reference proteome</keyword>
<sequence length="320" mass="35793">MTDDSPLLITCVGVDHDLDLLPHFLDHYLALGIAPDRMRPILNALDGGSDGLAQAKEILRSRGVERAIEWIAPYTSGSMWEKRREVQKAEAEPSDWVLSADVDEYHEYPERLPAFLERCGQMGVDCVQGVFIDRVAEGGKLASVARTPALHEQFPVEADVIWTIGGEGSGHNRRGSVKVMAIRGHVLPSRGGHHPVKEQSPSFLYNHPLGEFPEVEDPSFRFSVPTRVHHYHWTASLPERLRIRLATPGVSRAGAYYGQKQLDHFEQHGGLDMSRIPVRSSGSDEDWQDALHRIRRKGAQRKAAEPFLAPLRAVKKRIMG</sequence>
<dbReference type="EMBL" id="JABFCX010000003">
    <property type="protein sequence ID" value="NNU16850.1"/>
    <property type="molecule type" value="Genomic_DNA"/>
</dbReference>
<proteinExistence type="predicted"/>
<evidence type="ECO:0000313" key="2">
    <source>
        <dbReference type="Proteomes" id="UP000536835"/>
    </source>
</evidence>
<comment type="caution">
    <text evidence="1">The sequence shown here is derived from an EMBL/GenBank/DDBJ whole genome shotgun (WGS) entry which is preliminary data.</text>
</comment>
<dbReference type="RefSeq" id="WP_173199703.1">
    <property type="nucleotide sequence ID" value="NZ_JABFCX010000003.1"/>
</dbReference>
<evidence type="ECO:0000313" key="1">
    <source>
        <dbReference type="EMBL" id="NNU16850.1"/>
    </source>
</evidence>
<dbReference type="AlphaFoldDB" id="A0A7Y3W5K4"/>
<name>A0A7Y3W5K4_9PROT</name>
<protein>
    <submittedName>
        <fullName evidence="1">Uncharacterized protein</fullName>
    </submittedName>
</protein>
<reference evidence="1 2" key="1">
    <citation type="submission" date="2020-05" db="EMBL/GenBank/DDBJ databases">
        <title>Parvularcula mediterraneae sp. nov., isolated from polypropylene straw from shallow seawater of the seashore of Laganas in Zakynthos island, Greece.</title>
        <authorList>
            <person name="Szabo I."/>
            <person name="Al-Omari J."/>
            <person name="Rado J."/>
            <person name="Szerdahelyi G.S."/>
        </authorList>
    </citation>
    <scope>NUCLEOTIDE SEQUENCE [LARGE SCALE GENOMIC DNA]</scope>
    <source>
        <strain evidence="1 2">ZS-1/3</strain>
    </source>
</reference>
<dbReference type="Proteomes" id="UP000536835">
    <property type="component" value="Unassembled WGS sequence"/>
</dbReference>
<accession>A0A7Y3W5K4</accession>
<organism evidence="1 2">
    <name type="scientific">Parvularcula mediterranea</name>
    <dbReference type="NCBI Taxonomy" id="2732508"/>
    <lineage>
        <taxon>Bacteria</taxon>
        <taxon>Pseudomonadati</taxon>
        <taxon>Pseudomonadota</taxon>
        <taxon>Alphaproteobacteria</taxon>
        <taxon>Parvularculales</taxon>
        <taxon>Parvularculaceae</taxon>
        <taxon>Parvularcula</taxon>
    </lineage>
</organism>